<evidence type="ECO:0000256" key="5">
    <source>
        <dbReference type="ARBA" id="ARBA00022917"/>
    </source>
</evidence>
<dbReference type="AlphaFoldDB" id="H2Z556"/>
<evidence type="ECO:0000256" key="3">
    <source>
        <dbReference type="ARBA" id="ARBA00022553"/>
    </source>
</evidence>
<dbReference type="Ensembl" id="ENSCSAVT00000012866.1">
    <property type="protein sequence ID" value="ENSCSAVP00000012718.1"/>
    <property type="gene ID" value="ENSCSAVG00000007466.1"/>
</dbReference>
<dbReference type="Gene3D" id="1.25.40.180">
    <property type="match status" value="3"/>
</dbReference>
<keyword evidence="3" id="KW-0597">Phosphoprotein</keyword>
<evidence type="ECO:0000259" key="7">
    <source>
        <dbReference type="PROSITE" id="PS51363"/>
    </source>
</evidence>
<dbReference type="GeneTree" id="ENSGT00940000154675"/>
<dbReference type="Pfam" id="PF02020">
    <property type="entry name" value="W2"/>
    <property type="match status" value="1"/>
</dbReference>
<feature type="domain" description="MI" evidence="8">
    <location>
        <begin position="483"/>
        <end position="604"/>
    </location>
</feature>
<dbReference type="PANTHER" id="PTHR23253">
    <property type="entry name" value="EUKARYOTIC TRANSLATION INITIATION FACTOR 4 GAMMA"/>
    <property type="match status" value="1"/>
</dbReference>
<dbReference type="SUPFAM" id="SSF48371">
    <property type="entry name" value="ARM repeat"/>
    <property type="match status" value="3"/>
</dbReference>
<feature type="domain" description="W2" evidence="7">
    <location>
        <begin position="658"/>
        <end position="841"/>
    </location>
</feature>
<comment type="similarity">
    <text evidence="1">Belongs to the eukaryotic initiation factor 4G family.</text>
</comment>
<accession>H2Z556</accession>
<dbReference type="Ensembl" id="ENSCSAVT00000012869.1">
    <property type="protein sequence ID" value="ENSCSAVP00000012721.1"/>
    <property type="gene ID" value="ENSCSAVG00000007466.1"/>
</dbReference>
<dbReference type="GO" id="GO:0016281">
    <property type="term" value="C:eukaryotic translation initiation factor 4F complex"/>
    <property type="evidence" value="ECO:0007669"/>
    <property type="project" value="TreeGrafter"/>
</dbReference>
<dbReference type="PANTHER" id="PTHR23253:SF78">
    <property type="entry name" value="EUKARYOTIC TRANSLATION INITIATION FACTOR 4G1, ISOFORM B-RELATED"/>
    <property type="match status" value="1"/>
</dbReference>
<evidence type="ECO:0000256" key="4">
    <source>
        <dbReference type="ARBA" id="ARBA00022845"/>
    </source>
</evidence>
<dbReference type="SMART" id="SM00543">
    <property type="entry name" value="MIF4G"/>
    <property type="match status" value="1"/>
</dbReference>
<feature type="compositionally biased region" description="Basic and acidic residues" evidence="6">
    <location>
        <begin position="396"/>
        <end position="411"/>
    </location>
</feature>
<keyword evidence="2" id="KW-0396">Initiation factor</keyword>
<evidence type="ECO:0000259" key="8">
    <source>
        <dbReference type="PROSITE" id="PS51366"/>
    </source>
</evidence>
<evidence type="ECO:0000313" key="10">
    <source>
        <dbReference type="Proteomes" id="UP000007875"/>
    </source>
</evidence>
<dbReference type="InterPro" id="IPR003891">
    <property type="entry name" value="Initiation_fac_eIF4g_MI"/>
</dbReference>
<dbReference type="Pfam" id="PF02854">
    <property type="entry name" value="MIF4G"/>
    <property type="match status" value="1"/>
</dbReference>
<keyword evidence="5" id="KW-0648">Protein biosynthesis</keyword>
<dbReference type="GO" id="GO:0006417">
    <property type="term" value="P:regulation of translation"/>
    <property type="evidence" value="ECO:0007669"/>
    <property type="project" value="UniProtKB-KW"/>
</dbReference>
<dbReference type="GO" id="GO:0003729">
    <property type="term" value="F:mRNA binding"/>
    <property type="evidence" value="ECO:0007669"/>
    <property type="project" value="TreeGrafter"/>
</dbReference>
<dbReference type="CDD" id="cd11559">
    <property type="entry name" value="W2_eIF4G1_like"/>
    <property type="match status" value="1"/>
</dbReference>
<proteinExistence type="inferred from homology"/>
<name>H2Z556_CIOSA</name>
<dbReference type="PROSITE" id="PS51366">
    <property type="entry name" value="MI"/>
    <property type="match status" value="1"/>
</dbReference>
<reference evidence="9" key="2">
    <citation type="submission" date="2025-05" db="UniProtKB">
        <authorList>
            <consortium name="Ensembl"/>
        </authorList>
    </citation>
    <scope>IDENTIFICATION</scope>
</reference>
<evidence type="ECO:0000256" key="1">
    <source>
        <dbReference type="ARBA" id="ARBA00005775"/>
    </source>
</evidence>
<protein>
    <recommendedName>
        <fullName evidence="11">W2 domain-containing protein</fullName>
    </recommendedName>
</protein>
<evidence type="ECO:0000313" key="9">
    <source>
        <dbReference type="Ensembl" id="ENSCSAVP00000012718.1"/>
    </source>
</evidence>
<organism evidence="9 10">
    <name type="scientific">Ciona savignyi</name>
    <name type="common">Pacific transparent sea squirt</name>
    <dbReference type="NCBI Taxonomy" id="51511"/>
    <lineage>
        <taxon>Eukaryota</taxon>
        <taxon>Metazoa</taxon>
        <taxon>Chordata</taxon>
        <taxon>Tunicata</taxon>
        <taxon>Ascidiacea</taxon>
        <taxon>Phlebobranchia</taxon>
        <taxon>Cionidae</taxon>
        <taxon>Ciona</taxon>
    </lineage>
</organism>
<evidence type="ECO:0008006" key="11">
    <source>
        <dbReference type="Google" id="ProtNLM"/>
    </source>
</evidence>
<dbReference type="InterPro" id="IPR003890">
    <property type="entry name" value="MIF4G-like_typ-3"/>
</dbReference>
<dbReference type="PROSITE" id="PS51363">
    <property type="entry name" value="W2"/>
    <property type="match status" value="1"/>
</dbReference>
<evidence type="ECO:0000256" key="2">
    <source>
        <dbReference type="ARBA" id="ARBA00022540"/>
    </source>
</evidence>
<dbReference type="InterPro" id="IPR016024">
    <property type="entry name" value="ARM-type_fold"/>
</dbReference>
<dbReference type="SMART" id="SM00515">
    <property type="entry name" value="eIF5C"/>
    <property type="match status" value="1"/>
</dbReference>
<evidence type="ECO:0000256" key="6">
    <source>
        <dbReference type="SAM" id="MobiDB-lite"/>
    </source>
</evidence>
<dbReference type="InterPro" id="IPR003307">
    <property type="entry name" value="W2_domain"/>
</dbReference>
<feature type="region of interest" description="Disordered" evidence="6">
    <location>
        <begin position="379"/>
        <end position="411"/>
    </location>
</feature>
<dbReference type="Proteomes" id="UP000007875">
    <property type="component" value="Unassembled WGS sequence"/>
</dbReference>
<keyword evidence="10" id="KW-1185">Reference proteome</keyword>
<keyword evidence="4" id="KW-0810">Translation regulation</keyword>
<dbReference type="GO" id="GO:0003743">
    <property type="term" value="F:translation initiation factor activity"/>
    <property type="evidence" value="ECO:0007669"/>
    <property type="project" value="UniProtKB-KW"/>
</dbReference>
<feature type="compositionally biased region" description="Polar residues" evidence="6">
    <location>
        <begin position="379"/>
        <end position="395"/>
    </location>
</feature>
<reference evidence="10" key="1">
    <citation type="submission" date="2003-08" db="EMBL/GenBank/DDBJ databases">
        <authorList>
            <person name="Birren B."/>
            <person name="Nusbaum C."/>
            <person name="Abebe A."/>
            <person name="Abouelleil A."/>
            <person name="Adekoya E."/>
            <person name="Ait-zahra M."/>
            <person name="Allen N."/>
            <person name="Allen T."/>
            <person name="An P."/>
            <person name="Anderson M."/>
            <person name="Anderson S."/>
            <person name="Arachchi H."/>
            <person name="Armbruster J."/>
            <person name="Bachantsang P."/>
            <person name="Baldwin J."/>
            <person name="Barry A."/>
            <person name="Bayul T."/>
            <person name="Blitshsteyn B."/>
            <person name="Bloom T."/>
            <person name="Blye J."/>
            <person name="Boguslavskiy L."/>
            <person name="Borowsky M."/>
            <person name="Boukhgalter B."/>
            <person name="Brunache A."/>
            <person name="Butler J."/>
            <person name="Calixte N."/>
            <person name="Calvo S."/>
            <person name="Camarata J."/>
            <person name="Campo K."/>
            <person name="Chang J."/>
            <person name="Cheshatsang Y."/>
            <person name="Citroen M."/>
            <person name="Collymore A."/>
            <person name="Considine T."/>
            <person name="Cook A."/>
            <person name="Cooke P."/>
            <person name="Corum B."/>
            <person name="Cuomo C."/>
            <person name="David R."/>
            <person name="Dawoe T."/>
            <person name="Degray S."/>
            <person name="Dodge S."/>
            <person name="Dooley K."/>
            <person name="Dorje P."/>
            <person name="Dorjee K."/>
            <person name="Dorris L."/>
            <person name="Duffey N."/>
            <person name="Dupes A."/>
            <person name="Elkins T."/>
            <person name="Engels R."/>
            <person name="Erickson J."/>
            <person name="Farina A."/>
            <person name="Faro S."/>
            <person name="Ferreira P."/>
            <person name="Fischer H."/>
            <person name="Fitzgerald M."/>
            <person name="Foley K."/>
            <person name="Gage D."/>
            <person name="Galagan J."/>
            <person name="Gearin G."/>
            <person name="Gnerre S."/>
            <person name="Gnirke A."/>
            <person name="Goyette A."/>
            <person name="Graham J."/>
            <person name="Grandbois E."/>
            <person name="Gyaltsen K."/>
            <person name="Hafez N."/>
            <person name="Hagopian D."/>
            <person name="Hagos B."/>
            <person name="Hall J."/>
            <person name="Hatcher B."/>
            <person name="Heller A."/>
            <person name="Higgins H."/>
            <person name="Honan T."/>
            <person name="Horn A."/>
            <person name="Houde N."/>
            <person name="Hughes L."/>
            <person name="Hulme W."/>
            <person name="Husby E."/>
            <person name="Iliev I."/>
            <person name="Jaffe D."/>
            <person name="Jones C."/>
            <person name="Kamal M."/>
            <person name="Kamat A."/>
            <person name="Kamvysselis M."/>
            <person name="Karlsson E."/>
            <person name="Kells C."/>
            <person name="Kieu A."/>
            <person name="Kisner P."/>
            <person name="Kodira C."/>
            <person name="Kulbokas E."/>
            <person name="Labutti K."/>
            <person name="Lama D."/>
            <person name="Landers T."/>
            <person name="Leger J."/>
            <person name="Levine S."/>
            <person name="Lewis D."/>
            <person name="Lewis T."/>
            <person name="Lindblad-toh K."/>
            <person name="Liu X."/>
            <person name="Lokyitsang T."/>
            <person name="Lokyitsang Y."/>
            <person name="Lucien O."/>
            <person name="Lui A."/>
            <person name="Ma L.J."/>
            <person name="Mabbitt R."/>
            <person name="Macdonald J."/>
            <person name="Maclean C."/>
            <person name="Major J."/>
            <person name="Manning J."/>
            <person name="Marabella R."/>
            <person name="Maru K."/>
            <person name="Matthews C."/>
            <person name="Mauceli E."/>
            <person name="Mccarthy M."/>
            <person name="Mcdonough S."/>
            <person name="Mcghee T."/>
            <person name="Meldrim J."/>
            <person name="Meneus L."/>
            <person name="Mesirov J."/>
            <person name="Mihalev A."/>
            <person name="Mihova T."/>
            <person name="Mikkelsen T."/>
            <person name="Mlenga V."/>
            <person name="Moru K."/>
            <person name="Mozes J."/>
            <person name="Mulrain L."/>
            <person name="Munson G."/>
            <person name="Naylor J."/>
            <person name="Newes C."/>
            <person name="Nguyen C."/>
            <person name="Nguyen N."/>
            <person name="Nguyen T."/>
            <person name="Nicol R."/>
            <person name="Nielsen C."/>
            <person name="Nizzari M."/>
            <person name="Norbu C."/>
            <person name="Norbu N."/>
            <person name="O'donnell P."/>
            <person name="Okoawo O."/>
            <person name="O'leary S."/>
            <person name="Omotosho B."/>
            <person name="O'neill K."/>
            <person name="Osman S."/>
            <person name="Parker S."/>
            <person name="Perrin D."/>
            <person name="Phunkhang P."/>
            <person name="Piqani B."/>
            <person name="Purcell S."/>
            <person name="Rachupka T."/>
            <person name="Ramasamy U."/>
            <person name="Rameau R."/>
            <person name="Ray V."/>
            <person name="Raymond C."/>
            <person name="Retta R."/>
            <person name="Richardson S."/>
            <person name="Rise C."/>
            <person name="Rodriguez J."/>
            <person name="Rogers J."/>
            <person name="Rogov P."/>
            <person name="Rutman M."/>
            <person name="Schupbach R."/>
            <person name="Seaman C."/>
            <person name="Settipalli S."/>
            <person name="Sharpe T."/>
            <person name="Sheridan J."/>
            <person name="Sherpa N."/>
            <person name="Shi J."/>
            <person name="Smirnov S."/>
            <person name="Smith C."/>
            <person name="Sougnez C."/>
            <person name="Spencer B."/>
            <person name="Stalker J."/>
            <person name="Stange-thomann N."/>
            <person name="Stavropoulos S."/>
            <person name="Stetson K."/>
            <person name="Stone C."/>
            <person name="Stone S."/>
            <person name="Stubbs M."/>
            <person name="Talamas J."/>
            <person name="Tchuinga P."/>
            <person name="Tenzing P."/>
            <person name="Tesfaye S."/>
            <person name="Theodore J."/>
            <person name="Thoulutsang Y."/>
            <person name="Topham K."/>
            <person name="Towey S."/>
            <person name="Tsamla T."/>
            <person name="Tsomo N."/>
            <person name="Vallee D."/>
            <person name="Vassiliev H."/>
            <person name="Venkataraman V."/>
            <person name="Vinson J."/>
            <person name="Vo A."/>
            <person name="Wade C."/>
            <person name="Wang S."/>
            <person name="Wangchuk T."/>
            <person name="Wangdi T."/>
            <person name="Whittaker C."/>
            <person name="Wilkinson J."/>
            <person name="Wu Y."/>
            <person name="Wyman D."/>
            <person name="Yadav S."/>
            <person name="Yang S."/>
            <person name="Yang X."/>
            <person name="Yeager S."/>
            <person name="Yee E."/>
            <person name="Young G."/>
            <person name="Zainoun J."/>
            <person name="Zembeck L."/>
            <person name="Zimmer A."/>
            <person name="Zody M."/>
            <person name="Lander E."/>
        </authorList>
    </citation>
    <scope>NUCLEOTIDE SEQUENCE [LARGE SCALE GENOMIC DNA]</scope>
</reference>
<sequence length="841" mass="95518">EHKEAVFRKTRSILNKLTPEKFDKLCQDILNIGIASKEILKGIVILIFEKAIDELRYSSLYANLCRRLYYEAPNFDLGHPINAGNQGIKPNTFRRLLIAKLQDEFENRNRKLEAFDCKEGALSLEEEEQRSRAKHHMLGNIKFIGELYRLNLLHESIVHKCIMQLIRAKKKGTVDDISEDLECLCQIMVTCGRRLDHDKAKSLMDQYFDRLELVRKRRADLPSRIRFMIQDVLELRAAKWMPRQILRNVGPKTLGQIRSEVAEEYPGLMIDQPHFQQNAVMWDGFSGPLSPPLMSTVEPTSPGNGFDFFSPPPQVKAKKAANPSNLGELINNGSMGNSVAHQMNGGHHMPYMGYPMMRNGYPPNMPPYYDSYMGYQQEYTNPPQAKSPGNQATTNGKDKGMKPNDPKGKDLYRNVVAGPQVSPRRTVHSASPPVKRHPAIAQSAADAFQPSYQHVIDNAKQQPVVASNQEKQKSKKNIRSEEELAEMVKRVLSNAAGSADKVADDIKAQNIPNKQIATLSCLLCENSLQGTDEGKDFICQVFVALIARKLANNDHLMEGLQHLFEKLGKMESSVPRVKSTTSSLLARFILNDLATLKGVSEMLKAGYHFPMFLLILQQLIKIKDKIWLLDAFKQSKVDLLMLMPDASQNKGSMFEILKGKQLAFLCPLLHMEMQLSKQLDADPSPMVVYRWIKENVGSELYSDPEFVHVLTTCCLHHVTKQSSLKADVERGQSVPKQLQEKEKVLLSSIKPVLQKFVHDNPRLQLHALYTVQTFCHDQDFPKGLMLRMFNLLYNEDVIDEESFIAWKEDVNSDFPGKGKALFQVNSWLTWLQEADTEEDDE</sequence>
<dbReference type="FunFam" id="1.25.40.180:FF:000042">
    <property type="entry name" value="Eukaryotic translation initiation factor 4 gamma"/>
    <property type="match status" value="1"/>
</dbReference>